<dbReference type="SUPFAM" id="SSF52833">
    <property type="entry name" value="Thioredoxin-like"/>
    <property type="match status" value="1"/>
</dbReference>
<sequence length="512" mass="58093">MAYVIRPFLTFVLLTTLVAIAQASLPGFYEYPSSPVIEVDANNFRSIVFDTQHLTLVEFYAPWCGHCKELKSEYIKTAKSLKGVANVAAINCNEDRNRVICNQFRVKGYPTLKLFGPKGEGKIGSDFLKDYLGARKSVPIRKEVMENIRGYTKTISSAPQFIKKYEESPRVLLISGKTHLSKSSPSLFKSLSIDFHPLGDPEGPVFGFVPYKHAKQTLKDINFDTSDFNPSLSVLAFYPKGNDSSPIFYTGSMRRENIADFLSEHLEQFDALDPAKRPKKKLKAFKKRQVKVPKKDKRSTPKTSSKWNYAEAEATGFEGPLKPTESNQHRLFANRLFTGADLRKRCFQTTSKPCVVAAIGVNMQMDGLKMFSSVETRFEPTEKMPRGLTSVNWMHMIDTTEDENDEVAGMVNAFGLKPYYPDPWPTQDLEQQIKNLQRAGLSNMKPSANWDHPPNVVYINAKEGYYINFHKKTELTPSNIADFVIRCNKGHFKERRKNLPKGYFVSPVNDEL</sequence>
<dbReference type="InterPro" id="IPR036249">
    <property type="entry name" value="Thioredoxin-like_sf"/>
</dbReference>
<evidence type="ECO:0000313" key="4">
    <source>
        <dbReference type="EMBL" id="VVT57626.1"/>
    </source>
</evidence>
<keyword evidence="5" id="KW-1185">Reference proteome</keyword>
<dbReference type="EMBL" id="CABVLU010000005">
    <property type="protein sequence ID" value="VVT57626.1"/>
    <property type="molecule type" value="Genomic_DNA"/>
</dbReference>
<dbReference type="PANTHER" id="PTHR45815:SF3">
    <property type="entry name" value="PROTEIN DISULFIDE-ISOMERASE A6"/>
    <property type="match status" value="1"/>
</dbReference>
<dbReference type="GO" id="GO:0034976">
    <property type="term" value="P:response to endoplasmic reticulum stress"/>
    <property type="evidence" value="ECO:0007669"/>
    <property type="project" value="TreeGrafter"/>
</dbReference>
<feature type="compositionally biased region" description="Basic residues" evidence="1">
    <location>
        <begin position="278"/>
        <end position="297"/>
    </location>
</feature>
<dbReference type="Gene3D" id="3.40.30.10">
    <property type="entry name" value="Glutaredoxin"/>
    <property type="match status" value="1"/>
</dbReference>
<evidence type="ECO:0000259" key="3">
    <source>
        <dbReference type="PROSITE" id="PS51352"/>
    </source>
</evidence>
<evidence type="ECO:0000313" key="5">
    <source>
        <dbReference type="Proteomes" id="UP000398389"/>
    </source>
</evidence>
<keyword evidence="2" id="KW-0732">Signal</keyword>
<gene>
    <name evidence="4" type="ORF">SAPINGB_P005789</name>
</gene>
<dbReference type="GO" id="GO:0005788">
    <property type="term" value="C:endoplasmic reticulum lumen"/>
    <property type="evidence" value="ECO:0007669"/>
    <property type="project" value="TreeGrafter"/>
</dbReference>
<reference evidence="4 5" key="1">
    <citation type="submission" date="2019-09" db="EMBL/GenBank/DDBJ databases">
        <authorList>
            <person name="Brejova B."/>
        </authorList>
    </citation>
    <scope>NUCLEOTIDE SEQUENCE [LARGE SCALE GENOMIC DNA]</scope>
</reference>
<feature type="signal peptide" evidence="2">
    <location>
        <begin position="1"/>
        <end position="23"/>
    </location>
</feature>
<feature type="domain" description="Thioredoxin" evidence="3">
    <location>
        <begin position="14"/>
        <end position="150"/>
    </location>
</feature>
<proteinExistence type="predicted"/>
<dbReference type="PANTHER" id="PTHR45815">
    <property type="entry name" value="PROTEIN DISULFIDE-ISOMERASE A6"/>
    <property type="match status" value="1"/>
</dbReference>
<feature type="region of interest" description="Disordered" evidence="1">
    <location>
        <begin position="278"/>
        <end position="308"/>
    </location>
</feature>
<dbReference type="PROSITE" id="PS51352">
    <property type="entry name" value="THIOREDOXIN_2"/>
    <property type="match status" value="1"/>
</dbReference>
<dbReference type="RefSeq" id="XP_031856394.1">
    <property type="nucleotide sequence ID" value="XM_032000503.1"/>
</dbReference>
<dbReference type="GO" id="GO:0015035">
    <property type="term" value="F:protein-disulfide reductase activity"/>
    <property type="evidence" value="ECO:0007669"/>
    <property type="project" value="TreeGrafter"/>
</dbReference>
<dbReference type="OrthoDB" id="10264505at2759"/>
<dbReference type="InterPro" id="IPR017937">
    <property type="entry name" value="Thioredoxin_CS"/>
</dbReference>
<evidence type="ECO:0000256" key="1">
    <source>
        <dbReference type="SAM" id="MobiDB-lite"/>
    </source>
</evidence>
<dbReference type="AlphaFoldDB" id="A0A5E8C8K8"/>
<organism evidence="4 5">
    <name type="scientific">Magnusiomyces paraingens</name>
    <dbReference type="NCBI Taxonomy" id="2606893"/>
    <lineage>
        <taxon>Eukaryota</taxon>
        <taxon>Fungi</taxon>
        <taxon>Dikarya</taxon>
        <taxon>Ascomycota</taxon>
        <taxon>Saccharomycotina</taxon>
        <taxon>Dipodascomycetes</taxon>
        <taxon>Dipodascales</taxon>
        <taxon>Dipodascaceae</taxon>
        <taxon>Magnusiomyces</taxon>
    </lineage>
</organism>
<protein>
    <recommendedName>
        <fullName evidence="3">Thioredoxin domain-containing protein</fullName>
    </recommendedName>
</protein>
<dbReference type="InterPro" id="IPR013766">
    <property type="entry name" value="Thioredoxin_domain"/>
</dbReference>
<feature type="chain" id="PRO_5023142810" description="Thioredoxin domain-containing protein" evidence="2">
    <location>
        <begin position="24"/>
        <end position="512"/>
    </location>
</feature>
<accession>A0A5E8C8K8</accession>
<dbReference type="Proteomes" id="UP000398389">
    <property type="component" value="Unassembled WGS sequence"/>
</dbReference>
<name>A0A5E8C8K8_9ASCO</name>
<dbReference type="GeneID" id="43584603"/>
<evidence type="ECO:0000256" key="2">
    <source>
        <dbReference type="SAM" id="SignalP"/>
    </source>
</evidence>
<dbReference type="PRINTS" id="PR00421">
    <property type="entry name" value="THIOREDOXIN"/>
</dbReference>
<dbReference type="PROSITE" id="PS00194">
    <property type="entry name" value="THIOREDOXIN_1"/>
    <property type="match status" value="1"/>
</dbReference>
<dbReference type="Pfam" id="PF00085">
    <property type="entry name" value="Thioredoxin"/>
    <property type="match status" value="1"/>
</dbReference>